<dbReference type="AlphaFoldDB" id="A0A934R3Z0"/>
<evidence type="ECO:0000313" key="1">
    <source>
        <dbReference type="EMBL" id="MBK1816671.1"/>
    </source>
</evidence>
<sequence>MHREVLAEERRLQEALDRVRLEEAAKRPHLSKWQWLWKILIFALLYAANANSEYQYLLNIIVVVCLMDGGNSRVHSRIDALIELAKLDKGRK</sequence>
<dbReference type="EMBL" id="JAENIK010000011">
    <property type="protein sequence ID" value="MBK1816671.1"/>
    <property type="molecule type" value="Genomic_DNA"/>
</dbReference>
<dbReference type="Proteomes" id="UP000600139">
    <property type="component" value="Unassembled WGS sequence"/>
</dbReference>
<organism evidence="1 2">
    <name type="scientific">Luteolibacter yonseiensis</name>
    <dbReference type="NCBI Taxonomy" id="1144680"/>
    <lineage>
        <taxon>Bacteria</taxon>
        <taxon>Pseudomonadati</taxon>
        <taxon>Verrucomicrobiota</taxon>
        <taxon>Verrucomicrobiia</taxon>
        <taxon>Verrucomicrobiales</taxon>
        <taxon>Verrucomicrobiaceae</taxon>
        <taxon>Luteolibacter</taxon>
    </lineage>
</organism>
<comment type="caution">
    <text evidence="1">The sequence shown here is derived from an EMBL/GenBank/DDBJ whole genome shotgun (WGS) entry which is preliminary data.</text>
</comment>
<reference evidence="1" key="1">
    <citation type="submission" date="2021-01" db="EMBL/GenBank/DDBJ databases">
        <title>Modified the classification status of verrucomicrobia.</title>
        <authorList>
            <person name="Feng X."/>
        </authorList>
    </citation>
    <scope>NUCLEOTIDE SEQUENCE</scope>
    <source>
        <strain evidence="1">JCM 18052</strain>
    </source>
</reference>
<accession>A0A934R3Z0</accession>
<name>A0A934R3Z0_9BACT</name>
<protein>
    <submittedName>
        <fullName evidence="1">Uncharacterized protein</fullName>
    </submittedName>
</protein>
<keyword evidence="2" id="KW-1185">Reference proteome</keyword>
<proteinExistence type="predicted"/>
<evidence type="ECO:0000313" key="2">
    <source>
        <dbReference type="Proteomes" id="UP000600139"/>
    </source>
</evidence>
<dbReference type="RefSeq" id="WP_200351601.1">
    <property type="nucleotide sequence ID" value="NZ_BAABHZ010000006.1"/>
</dbReference>
<gene>
    <name evidence="1" type="ORF">JIN84_13680</name>
</gene>